<dbReference type="Proteomes" id="UP000009328">
    <property type="component" value="Unassembled WGS sequence"/>
</dbReference>
<protein>
    <submittedName>
        <fullName evidence="3">Membrane protein</fullName>
    </submittedName>
</protein>
<comment type="caution">
    <text evidence="3">The sequence shown here is derived from an EMBL/GenBank/DDBJ whole genome shotgun (WGS) entry which is preliminary data.</text>
</comment>
<dbReference type="InterPro" id="IPR009571">
    <property type="entry name" value="SUR7/Rim9-like_fungi"/>
</dbReference>
<keyword evidence="2" id="KW-0472">Membrane</keyword>
<dbReference type="EMBL" id="CAIF01000030">
    <property type="protein sequence ID" value="CCH41912.1"/>
    <property type="molecule type" value="Genomic_DNA"/>
</dbReference>
<keyword evidence="2" id="KW-0812">Transmembrane</keyword>
<feature type="transmembrane region" description="Helical" evidence="2">
    <location>
        <begin position="220"/>
        <end position="245"/>
    </location>
</feature>
<dbReference type="AlphaFoldDB" id="K0KIB7"/>
<feature type="compositionally biased region" description="Basic and acidic residues" evidence="1">
    <location>
        <begin position="277"/>
        <end position="286"/>
    </location>
</feature>
<name>K0KIB7_WICCF</name>
<feature type="transmembrane region" description="Helical" evidence="2">
    <location>
        <begin position="176"/>
        <end position="200"/>
    </location>
</feature>
<evidence type="ECO:0000256" key="2">
    <source>
        <dbReference type="SAM" id="Phobius"/>
    </source>
</evidence>
<dbReference type="GO" id="GO:0051285">
    <property type="term" value="C:cell cortex of cell tip"/>
    <property type="evidence" value="ECO:0007669"/>
    <property type="project" value="TreeGrafter"/>
</dbReference>
<dbReference type="GO" id="GO:0005886">
    <property type="term" value="C:plasma membrane"/>
    <property type="evidence" value="ECO:0007669"/>
    <property type="project" value="InterPro"/>
</dbReference>
<sequence length="286" mass="32408">MWYNFIERENKTPGSLSSLIPMLAALVLLIFALASSANDSKPLLNIYMMEIDISNINWDKVISTDSSIVKSNWQSEEKIQRHGLFSQCIGKETRDSFEVKECDIFRRAFDIKYFIAKSIRNVQGSWVKDPSDLNLPKGAIVSNSVPGAAIAFLVMSTVWVGLSVIFNILDVKYTYIIKFLSVLALFISNLITSIVARRVVNSLNDHQDEYGIKGSIGQGWLRIVWVAFGVLVFAFIIESGLNLYYTKYKNRGKQNDQDDRRTSELTNVSSWNNKNEPIGDSKREIV</sequence>
<keyword evidence="4" id="KW-1185">Reference proteome</keyword>
<reference evidence="3 4" key="1">
    <citation type="journal article" date="2012" name="Eukaryot. Cell">
        <title>Draft genome sequence of Wickerhamomyces ciferrii NRRL Y-1031 F-60-10.</title>
        <authorList>
            <person name="Schneider J."/>
            <person name="Andrea H."/>
            <person name="Blom J."/>
            <person name="Jaenicke S."/>
            <person name="Ruckert C."/>
            <person name="Schorsch C."/>
            <person name="Szczepanowski R."/>
            <person name="Farwick M."/>
            <person name="Goesmann A."/>
            <person name="Puhler A."/>
            <person name="Schaffer S."/>
            <person name="Tauch A."/>
            <person name="Kohler T."/>
            <person name="Brinkrolf K."/>
        </authorList>
    </citation>
    <scope>NUCLEOTIDE SEQUENCE [LARGE SCALE GENOMIC DNA]</scope>
    <source>
        <strain evidence="4">ATCC 14091 / BCRC 22168 / CBS 111 / JCM 3599 / NBRC 0793 / NRRL Y-1031 F-60-10</strain>
    </source>
</reference>
<feature type="compositionally biased region" description="Basic and acidic residues" evidence="1">
    <location>
        <begin position="253"/>
        <end position="263"/>
    </location>
</feature>
<evidence type="ECO:0000313" key="3">
    <source>
        <dbReference type="EMBL" id="CCH41912.1"/>
    </source>
</evidence>
<feature type="transmembrane region" description="Helical" evidence="2">
    <location>
        <begin position="148"/>
        <end position="169"/>
    </location>
</feature>
<gene>
    <name evidence="3" type="ORF">BN7_1451</name>
</gene>
<dbReference type="GO" id="GO:0031505">
    <property type="term" value="P:fungal-type cell wall organization"/>
    <property type="evidence" value="ECO:0007669"/>
    <property type="project" value="TreeGrafter"/>
</dbReference>
<proteinExistence type="predicted"/>
<dbReference type="PANTHER" id="PTHR28019">
    <property type="entry name" value="CELL MEMBRANE PROTEIN YLR413W-RELATED"/>
    <property type="match status" value="1"/>
</dbReference>
<dbReference type="PANTHER" id="PTHR28019:SF2">
    <property type="entry name" value="CELL MEMBRANE PROTEIN YLR413W-RELATED"/>
    <property type="match status" value="1"/>
</dbReference>
<accession>K0KIB7</accession>
<evidence type="ECO:0000256" key="1">
    <source>
        <dbReference type="SAM" id="MobiDB-lite"/>
    </source>
</evidence>
<feature type="compositionally biased region" description="Polar residues" evidence="1">
    <location>
        <begin position="264"/>
        <end position="275"/>
    </location>
</feature>
<dbReference type="InterPro" id="IPR052413">
    <property type="entry name" value="SUR7_domain"/>
</dbReference>
<dbReference type="InParanoid" id="K0KIB7"/>
<evidence type="ECO:0000313" key="4">
    <source>
        <dbReference type="Proteomes" id="UP000009328"/>
    </source>
</evidence>
<organism evidence="3 4">
    <name type="scientific">Wickerhamomyces ciferrii (strain ATCC 14091 / BCRC 22168 / CBS 111 / JCM 3599 / NBRC 0793 / NRRL Y-1031 F-60-10)</name>
    <name type="common">Yeast</name>
    <name type="synonym">Pichia ciferrii</name>
    <dbReference type="NCBI Taxonomy" id="1206466"/>
    <lineage>
        <taxon>Eukaryota</taxon>
        <taxon>Fungi</taxon>
        <taxon>Dikarya</taxon>
        <taxon>Ascomycota</taxon>
        <taxon>Saccharomycotina</taxon>
        <taxon>Saccharomycetes</taxon>
        <taxon>Phaffomycetales</taxon>
        <taxon>Wickerhamomycetaceae</taxon>
        <taxon>Wickerhamomyces</taxon>
    </lineage>
</organism>
<dbReference type="HOGENOM" id="CLU_973880_0_0_1"/>
<dbReference type="Pfam" id="PF06687">
    <property type="entry name" value="SUR7"/>
    <property type="match status" value="1"/>
</dbReference>
<keyword evidence="2" id="KW-1133">Transmembrane helix</keyword>
<feature type="region of interest" description="Disordered" evidence="1">
    <location>
        <begin position="252"/>
        <end position="286"/>
    </location>
</feature>